<feature type="active site" description="Nucleophile" evidence="10">
    <location>
        <position position="400"/>
    </location>
</feature>
<keyword evidence="2" id="KW-0698">rRNA processing</keyword>
<dbReference type="GO" id="GO:0070475">
    <property type="term" value="P:rRNA base methylation"/>
    <property type="evidence" value="ECO:0007669"/>
    <property type="project" value="TreeGrafter"/>
</dbReference>
<evidence type="ECO:0000256" key="4">
    <source>
        <dbReference type="ARBA" id="ARBA00022679"/>
    </source>
</evidence>
<dbReference type="GO" id="GO:0070041">
    <property type="term" value="F:rRNA (uridine-C5-)-methyltransferase activity"/>
    <property type="evidence" value="ECO:0007669"/>
    <property type="project" value="TreeGrafter"/>
</dbReference>
<dbReference type="PROSITE" id="PS01231">
    <property type="entry name" value="TRMA_2"/>
    <property type="match status" value="1"/>
</dbReference>
<keyword evidence="4 10" id="KW-0808">Transferase</keyword>
<feature type="binding site" evidence="10">
    <location>
        <position position="374"/>
    </location>
    <ligand>
        <name>S-adenosyl-L-methionine</name>
        <dbReference type="ChEBI" id="CHEBI:59789"/>
    </ligand>
</feature>
<dbReference type="InterPro" id="IPR012340">
    <property type="entry name" value="NA-bd_OB-fold"/>
</dbReference>
<gene>
    <name evidence="12" type="ORF">CTOB1V02_LOCUS14704</name>
</gene>
<evidence type="ECO:0000256" key="5">
    <source>
        <dbReference type="ARBA" id="ARBA00022691"/>
    </source>
</evidence>
<keyword evidence="7" id="KW-0408">Iron</keyword>
<keyword evidence="3 10" id="KW-0489">Methyltransferase</keyword>
<dbReference type="InterPro" id="IPR002792">
    <property type="entry name" value="TRAM_dom"/>
</dbReference>
<dbReference type="GO" id="GO:0051539">
    <property type="term" value="F:4 iron, 4 sulfur cluster binding"/>
    <property type="evidence" value="ECO:0007669"/>
    <property type="project" value="UniProtKB-KW"/>
</dbReference>
<dbReference type="FunFam" id="2.40.50.140:FF:000097">
    <property type="entry name" value="23S rRNA (uracil(1939)-C(5))-methyltransferase RlmD"/>
    <property type="match status" value="1"/>
</dbReference>
<dbReference type="PROSITE" id="PS50926">
    <property type="entry name" value="TRAM"/>
    <property type="match status" value="1"/>
</dbReference>
<evidence type="ECO:0000256" key="7">
    <source>
        <dbReference type="ARBA" id="ARBA00023004"/>
    </source>
</evidence>
<dbReference type="EC" id="2.1.1.35" evidence="8"/>
<evidence type="ECO:0000256" key="1">
    <source>
        <dbReference type="ARBA" id="ARBA00022485"/>
    </source>
</evidence>
<dbReference type="Pfam" id="PF01938">
    <property type="entry name" value="TRAM"/>
    <property type="match status" value="1"/>
</dbReference>
<dbReference type="NCBIfam" id="TIGR00479">
    <property type="entry name" value="rumA"/>
    <property type="match status" value="1"/>
</dbReference>
<dbReference type="AlphaFoldDB" id="A0A7R8WYU6"/>
<dbReference type="PROSITE" id="PS01230">
    <property type="entry name" value="TRMA_1"/>
    <property type="match status" value="1"/>
</dbReference>
<evidence type="ECO:0000256" key="10">
    <source>
        <dbReference type="PROSITE-ProRule" id="PRU01024"/>
    </source>
</evidence>
<keyword evidence="1" id="KW-0411">Iron-sulfur</keyword>
<dbReference type="InterPro" id="IPR030391">
    <property type="entry name" value="MeTrfase_TrmA_CS"/>
</dbReference>
<dbReference type="SUPFAM" id="SSF53335">
    <property type="entry name" value="S-adenosyl-L-methionine-dependent methyltransferases"/>
    <property type="match status" value="1"/>
</dbReference>
<organism evidence="12">
    <name type="scientific">Cyprideis torosa</name>
    <dbReference type="NCBI Taxonomy" id="163714"/>
    <lineage>
        <taxon>Eukaryota</taxon>
        <taxon>Metazoa</taxon>
        <taxon>Ecdysozoa</taxon>
        <taxon>Arthropoda</taxon>
        <taxon>Crustacea</taxon>
        <taxon>Oligostraca</taxon>
        <taxon>Ostracoda</taxon>
        <taxon>Podocopa</taxon>
        <taxon>Podocopida</taxon>
        <taxon>Cytherocopina</taxon>
        <taxon>Cytheroidea</taxon>
        <taxon>Cytherideidae</taxon>
        <taxon>Cyprideis</taxon>
    </lineage>
</organism>
<dbReference type="Gene3D" id="3.40.50.150">
    <property type="entry name" value="Vaccinia Virus protein VP39"/>
    <property type="match status" value="1"/>
</dbReference>
<dbReference type="GO" id="GO:0030697">
    <property type="term" value="F:tRNA (uracil(54)-C5)-methyltransferase activity, S-adenosyl methionine-dependent"/>
    <property type="evidence" value="ECO:0007669"/>
    <property type="project" value="UniProtKB-EC"/>
</dbReference>
<evidence type="ECO:0000256" key="8">
    <source>
        <dbReference type="ARBA" id="ARBA00033763"/>
    </source>
</evidence>
<feature type="binding site" evidence="10">
    <location>
        <position position="276"/>
    </location>
    <ligand>
        <name>S-adenosyl-L-methionine</name>
        <dbReference type="ChEBI" id="CHEBI:59789"/>
    </ligand>
</feature>
<dbReference type="CDD" id="cd02440">
    <property type="entry name" value="AdoMet_MTases"/>
    <property type="match status" value="1"/>
</dbReference>
<proteinExistence type="inferred from homology"/>
<dbReference type="InterPro" id="IPR010280">
    <property type="entry name" value="U5_MeTrfase_fam"/>
</dbReference>
<sequence>MAKRYRRKQRIPQEPVETTIESLSHDGRGVAHIEGKTTFIDGALPGEKVVFQYTDCQRKHDEGRTLEVLEASSQRVEPQCAHFDRCGGCSLQHLDPEVQIDYKQKALLEGLQRLGNVVPEQVLPPLVDDLWHYRRKARLGVKNVPAKGRVLVGFREKRNSYIADIRQCEVLDKRVGYQLEALSELVGTLDIRARLPQFEVAVADNAVALVVRHLDPLSDNDRQKLSEFGDQHDMQVYLQPKGPDTVTALRTSVDSLYYEHPDYQVRIDVGPLDFYQVNAGLNRQMVKRALEHLDLDPAHRVLDLFCGLGNFTLPIARHVAEVVGVEGDEPMVCRARETALKNGITNTRYYVCNLMGELEDEPWMKEQWDRVLLDPPRSGALEAIKALGPMQVPKIVYVSCHPGTLARDADVLVNEFGYRMTHAGVMDMFPHTSHVESFAVFERG</sequence>
<dbReference type="HAMAP" id="MF_01010">
    <property type="entry name" value="23SrRNA_methyltr_RlmD"/>
    <property type="match status" value="1"/>
</dbReference>
<dbReference type="GO" id="GO:0046872">
    <property type="term" value="F:metal ion binding"/>
    <property type="evidence" value="ECO:0007669"/>
    <property type="project" value="UniProtKB-KW"/>
</dbReference>
<accession>A0A7R8WYU6</accession>
<dbReference type="PROSITE" id="PS51687">
    <property type="entry name" value="SAM_MT_RNA_M5U"/>
    <property type="match status" value="1"/>
</dbReference>
<keyword evidence="6" id="KW-0479">Metal-binding</keyword>
<dbReference type="EMBL" id="OB682749">
    <property type="protein sequence ID" value="CAD7236889.1"/>
    <property type="molecule type" value="Genomic_DNA"/>
</dbReference>
<comment type="catalytic activity">
    <reaction evidence="9">
        <text>uridine(54) in tRNA + S-adenosyl-L-methionine = 5-methyluridine(54) in tRNA + S-adenosyl-L-homocysteine + H(+)</text>
        <dbReference type="Rhea" id="RHEA:42712"/>
        <dbReference type="Rhea" id="RHEA-COMP:10167"/>
        <dbReference type="Rhea" id="RHEA-COMP:10193"/>
        <dbReference type="ChEBI" id="CHEBI:15378"/>
        <dbReference type="ChEBI" id="CHEBI:57856"/>
        <dbReference type="ChEBI" id="CHEBI:59789"/>
        <dbReference type="ChEBI" id="CHEBI:65315"/>
        <dbReference type="ChEBI" id="CHEBI:74447"/>
        <dbReference type="EC" id="2.1.1.35"/>
    </reaction>
    <physiologicalReaction direction="left-to-right" evidence="9">
        <dbReference type="Rhea" id="RHEA:42713"/>
    </physiologicalReaction>
</comment>
<evidence type="ECO:0000313" key="12">
    <source>
        <dbReference type="EMBL" id="CAD7236889.1"/>
    </source>
</evidence>
<dbReference type="InterPro" id="IPR030390">
    <property type="entry name" value="MeTrfase_TrmA_AS"/>
</dbReference>
<keyword evidence="1" id="KW-0004">4Fe-4S</keyword>
<keyword evidence="5 10" id="KW-0949">S-adenosyl-L-methionine</keyword>
<evidence type="ECO:0000256" key="9">
    <source>
        <dbReference type="ARBA" id="ARBA00047278"/>
    </source>
</evidence>
<dbReference type="PANTHER" id="PTHR11061:SF49">
    <property type="entry name" value="23S RRNA (URACIL(1939)-C(5))-METHYLTRANSFERASE RLMD"/>
    <property type="match status" value="1"/>
</dbReference>
<dbReference type="SUPFAM" id="SSF50249">
    <property type="entry name" value="Nucleic acid-binding proteins"/>
    <property type="match status" value="1"/>
</dbReference>
<name>A0A7R8WYU6_9CRUS</name>
<dbReference type="PANTHER" id="PTHR11061">
    <property type="entry name" value="RNA M5U METHYLTRANSFERASE"/>
    <property type="match status" value="1"/>
</dbReference>
<dbReference type="GO" id="GO:0003723">
    <property type="term" value="F:RNA binding"/>
    <property type="evidence" value="ECO:0007669"/>
    <property type="project" value="InterPro"/>
</dbReference>
<dbReference type="InterPro" id="IPR029063">
    <property type="entry name" value="SAM-dependent_MTases_sf"/>
</dbReference>
<evidence type="ECO:0000256" key="11">
    <source>
        <dbReference type="PROSITE-ProRule" id="PRU10015"/>
    </source>
</evidence>
<dbReference type="NCBIfam" id="NF009639">
    <property type="entry name" value="PRK13168.1"/>
    <property type="match status" value="1"/>
</dbReference>
<dbReference type="Pfam" id="PF05958">
    <property type="entry name" value="tRNA_U5-meth_tr"/>
    <property type="match status" value="1"/>
</dbReference>
<dbReference type="Gene3D" id="2.40.50.140">
    <property type="entry name" value="Nucleic acid-binding proteins"/>
    <property type="match status" value="1"/>
</dbReference>
<protein>
    <recommendedName>
        <fullName evidence="8">tRNA (uracil(54)-C(5))-methyltransferase</fullName>
        <ecNumber evidence="8">2.1.1.35</ecNumber>
    </recommendedName>
</protein>
<reference evidence="12" key="1">
    <citation type="submission" date="2020-11" db="EMBL/GenBank/DDBJ databases">
        <authorList>
            <person name="Tran Van P."/>
        </authorList>
    </citation>
    <scope>NUCLEOTIDE SEQUENCE</scope>
</reference>
<comment type="similarity">
    <text evidence="10">Belongs to the class I-like SAM-binding methyltransferase superfamily. RNA M5U methyltransferase family.</text>
</comment>
<feature type="active site" evidence="11">
    <location>
        <position position="400"/>
    </location>
</feature>
<feature type="binding site" evidence="10">
    <location>
        <position position="326"/>
    </location>
    <ligand>
        <name>S-adenosyl-L-methionine</name>
        <dbReference type="ChEBI" id="CHEBI:59789"/>
    </ligand>
</feature>
<feature type="binding site" evidence="10">
    <location>
        <position position="305"/>
    </location>
    <ligand>
        <name>S-adenosyl-L-methionine</name>
        <dbReference type="ChEBI" id="CHEBI:59789"/>
    </ligand>
</feature>
<evidence type="ECO:0000256" key="3">
    <source>
        <dbReference type="ARBA" id="ARBA00022603"/>
    </source>
</evidence>
<dbReference type="InterPro" id="IPR001566">
    <property type="entry name" value="23S_rRNA_MeTrfase_RlmD"/>
</dbReference>
<dbReference type="Gene3D" id="2.40.50.1070">
    <property type="match status" value="1"/>
</dbReference>
<evidence type="ECO:0000256" key="6">
    <source>
        <dbReference type="ARBA" id="ARBA00022723"/>
    </source>
</evidence>
<evidence type="ECO:0000256" key="2">
    <source>
        <dbReference type="ARBA" id="ARBA00022552"/>
    </source>
</evidence>
<dbReference type="OrthoDB" id="10259545at2759"/>